<feature type="transmembrane region" description="Helical" evidence="12">
    <location>
        <begin position="261"/>
        <end position="279"/>
    </location>
</feature>
<gene>
    <name evidence="14" type="ORF">F3Y22_tig00110633pilonHSYRG00109</name>
</gene>
<comment type="caution">
    <text evidence="14">The sequence shown here is derived from an EMBL/GenBank/DDBJ whole genome shotgun (WGS) entry which is preliminary data.</text>
</comment>
<dbReference type="SMART" id="SM00220">
    <property type="entry name" value="S_TKc"/>
    <property type="match status" value="1"/>
</dbReference>
<feature type="region of interest" description="Disordered" evidence="11">
    <location>
        <begin position="19"/>
        <end position="57"/>
    </location>
</feature>
<dbReference type="PROSITE" id="PS00107">
    <property type="entry name" value="PROTEIN_KINASE_ATP"/>
    <property type="match status" value="1"/>
</dbReference>
<keyword evidence="12" id="KW-0812">Transmembrane</keyword>
<reference evidence="14" key="1">
    <citation type="submission" date="2019-09" db="EMBL/GenBank/DDBJ databases">
        <title>Draft genome information of white flower Hibiscus syriacus.</title>
        <authorList>
            <person name="Kim Y.-M."/>
        </authorList>
    </citation>
    <scope>NUCLEOTIDE SEQUENCE [LARGE SCALE GENOMIC DNA]</scope>
    <source>
        <strain evidence="14">YM2019G1</strain>
    </source>
</reference>
<dbReference type="GO" id="GO:0005524">
    <property type="term" value="F:ATP binding"/>
    <property type="evidence" value="ECO:0007669"/>
    <property type="project" value="UniProtKB-UniRule"/>
</dbReference>
<dbReference type="InterPro" id="IPR001245">
    <property type="entry name" value="Ser-Thr/Tyr_kinase_cat_dom"/>
</dbReference>
<evidence type="ECO:0000256" key="5">
    <source>
        <dbReference type="ARBA" id="ARBA00022777"/>
    </source>
</evidence>
<dbReference type="PROSITE" id="PS00108">
    <property type="entry name" value="PROTEIN_KINASE_ST"/>
    <property type="match status" value="1"/>
</dbReference>
<dbReference type="Pfam" id="PF07714">
    <property type="entry name" value="PK_Tyr_Ser-Thr"/>
    <property type="match status" value="1"/>
</dbReference>
<dbReference type="Gene3D" id="1.10.510.10">
    <property type="entry name" value="Transferase(Phosphotransferase) domain 1"/>
    <property type="match status" value="1"/>
</dbReference>
<comment type="catalytic activity">
    <reaction evidence="7">
        <text>L-threonyl-[protein] + ATP = O-phospho-L-threonyl-[protein] + ADP + H(+)</text>
        <dbReference type="Rhea" id="RHEA:46608"/>
        <dbReference type="Rhea" id="RHEA-COMP:11060"/>
        <dbReference type="Rhea" id="RHEA-COMP:11605"/>
        <dbReference type="ChEBI" id="CHEBI:15378"/>
        <dbReference type="ChEBI" id="CHEBI:30013"/>
        <dbReference type="ChEBI" id="CHEBI:30616"/>
        <dbReference type="ChEBI" id="CHEBI:61977"/>
        <dbReference type="ChEBI" id="CHEBI:456216"/>
        <dbReference type="EC" id="2.7.11.1"/>
    </reaction>
</comment>
<dbReference type="InterPro" id="IPR011009">
    <property type="entry name" value="Kinase-like_dom_sf"/>
</dbReference>
<keyword evidence="5 14" id="KW-0418">Kinase</keyword>
<protein>
    <recommendedName>
        <fullName evidence="1">non-specific serine/threonine protein kinase</fullName>
        <ecNumber evidence="1">2.7.11.1</ecNumber>
    </recommendedName>
</protein>
<dbReference type="AlphaFoldDB" id="A0A6A2ZZW2"/>
<evidence type="ECO:0000256" key="4">
    <source>
        <dbReference type="ARBA" id="ARBA00022741"/>
    </source>
</evidence>
<evidence type="ECO:0000256" key="11">
    <source>
        <dbReference type="SAM" id="MobiDB-lite"/>
    </source>
</evidence>
<name>A0A6A2ZZW2_HIBSY</name>
<feature type="domain" description="Protein kinase" evidence="13">
    <location>
        <begin position="88"/>
        <end position="294"/>
    </location>
</feature>
<dbReference type="InterPro" id="IPR008271">
    <property type="entry name" value="Ser/Thr_kinase_AS"/>
</dbReference>
<evidence type="ECO:0000256" key="8">
    <source>
        <dbReference type="ARBA" id="ARBA00048679"/>
    </source>
</evidence>
<comment type="catalytic activity">
    <reaction evidence="8">
        <text>L-seryl-[protein] + ATP = O-phospho-L-seryl-[protein] + ADP + H(+)</text>
        <dbReference type="Rhea" id="RHEA:17989"/>
        <dbReference type="Rhea" id="RHEA-COMP:9863"/>
        <dbReference type="Rhea" id="RHEA-COMP:11604"/>
        <dbReference type="ChEBI" id="CHEBI:15378"/>
        <dbReference type="ChEBI" id="CHEBI:29999"/>
        <dbReference type="ChEBI" id="CHEBI:30616"/>
        <dbReference type="ChEBI" id="CHEBI:83421"/>
        <dbReference type="ChEBI" id="CHEBI:456216"/>
        <dbReference type="EC" id="2.7.11.1"/>
    </reaction>
</comment>
<feature type="binding site" evidence="9">
    <location>
        <position position="126"/>
    </location>
    <ligand>
        <name>ATP</name>
        <dbReference type="ChEBI" id="CHEBI:30616"/>
    </ligand>
</feature>
<feature type="compositionally biased region" description="Basic and acidic residues" evidence="11">
    <location>
        <begin position="19"/>
        <end position="38"/>
    </location>
</feature>
<dbReference type="EMBL" id="VEPZ02001055">
    <property type="protein sequence ID" value="KAE8697116.1"/>
    <property type="molecule type" value="Genomic_DNA"/>
</dbReference>
<dbReference type="Gene3D" id="3.30.200.20">
    <property type="entry name" value="Phosphorylase Kinase, domain 1"/>
    <property type="match status" value="1"/>
</dbReference>
<dbReference type="FunFam" id="1.10.510.10:FF:001023">
    <property type="entry name" value="Os07g0541700 protein"/>
    <property type="match status" value="1"/>
</dbReference>
<dbReference type="GO" id="GO:0004674">
    <property type="term" value="F:protein serine/threonine kinase activity"/>
    <property type="evidence" value="ECO:0007669"/>
    <property type="project" value="UniProtKB-KW"/>
</dbReference>
<keyword evidence="12" id="KW-1133">Transmembrane helix</keyword>
<dbReference type="PANTHER" id="PTHR47989">
    <property type="entry name" value="OS01G0750732 PROTEIN"/>
    <property type="match status" value="1"/>
</dbReference>
<evidence type="ECO:0000259" key="13">
    <source>
        <dbReference type="PROSITE" id="PS50011"/>
    </source>
</evidence>
<evidence type="ECO:0000256" key="12">
    <source>
        <dbReference type="SAM" id="Phobius"/>
    </source>
</evidence>
<keyword evidence="15" id="KW-1185">Reference proteome</keyword>
<keyword evidence="3" id="KW-0808">Transferase</keyword>
<evidence type="ECO:0000256" key="10">
    <source>
        <dbReference type="RuleBase" id="RU000304"/>
    </source>
</evidence>
<evidence type="ECO:0000256" key="9">
    <source>
        <dbReference type="PROSITE-ProRule" id="PRU10141"/>
    </source>
</evidence>
<dbReference type="SUPFAM" id="SSF56112">
    <property type="entry name" value="Protein kinase-like (PK-like)"/>
    <property type="match status" value="1"/>
</dbReference>
<sequence>MNDPILLFFIHDPANHCKDEQRSATRQERNKDASSHSRKENRKKSKRHGSPTTPRDWPVSRVKKLAWVPGRNVNSFYYSDLRAATHKFSDENIIGEGGFGRVYLGYINQHSMSAAKPDTGKAVAIKVLGRRGNELTFLKTLNHPNMVKLLGYCNERDHRIVVYEYMCRGSLDTHLLSENDTELNWSRRIKIAIGIARAIDYLHSCARPVIHRDLKASNVLLDADFNPELSDFGLARYGPLEDQSHVSSGVIGTRGYIAPEYFTTGICFSLSFCAVETLVKRKIRKVKRKKEEEK</sequence>
<proteinExistence type="inferred from homology"/>
<keyword evidence="6 9" id="KW-0067">ATP-binding</keyword>
<dbReference type="PANTHER" id="PTHR47989:SF61">
    <property type="entry name" value="PROTEIN KINASE DOMAIN-CONTAINING PROTEIN"/>
    <property type="match status" value="1"/>
</dbReference>
<dbReference type="InterPro" id="IPR017441">
    <property type="entry name" value="Protein_kinase_ATP_BS"/>
</dbReference>
<keyword evidence="2 10" id="KW-0723">Serine/threonine-protein kinase</keyword>
<evidence type="ECO:0000256" key="6">
    <source>
        <dbReference type="ARBA" id="ARBA00022840"/>
    </source>
</evidence>
<dbReference type="InterPro" id="IPR000719">
    <property type="entry name" value="Prot_kinase_dom"/>
</dbReference>
<dbReference type="EC" id="2.7.11.1" evidence="1"/>
<evidence type="ECO:0000256" key="1">
    <source>
        <dbReference type="ARBA" id="ARBA00012513"/>
    </source>
</evidence>
<evidence type="ECO:0000256" key="7">
    <source>
        <dbReference type="ARBA" id="ARBA00047899"/>
    </source>
</evidence>
<evidence type="ECO:0000256" key="2">
    <source>
        <dbReference type="ARBA" id="ARBA00022527"/>
    </source>
</evidence>
<comment type="similarity">
    <text evidence="10">Belongs to the protein kinase superfamily.</text>
</comment>
<evidence type="ECO:0000313" key="15">
    <source>
        <dbReference type="Proteomes" id="UP000436088"/>
    </source>
</evidence>
<feature type="compositionally biased region" description="Basic residues" evidence="11">
    <location>
        <begin position="39"/>
        <end position="49"/>
    </location>
</feature>
<keyword evidence="12" id="KW-0472">Membrane</keyword>
<evidence type="ECO:0000256" key="3">
    <source>
        <dbReference type="ARBA" id="ARBA00022679"/>
    </source>
</evidence>
<dbReference type="Proteomes" id="UP000436088">
    <property type="component" value="Unassembled WGS sequence"/>
</dbReference>
<keyword evidence="4 9" id="KW-0547">Nucleotide-binding</keyword>
<organism evidence="14 15">
    <name type="scientific">Hibiscus syriacus</name>
    <name type="common">Rose of Sharon</name>
    <dbReference type="NCBI Taxonomy" id="106335"/>
    <lineage>
        <taxon>Eukaryota</taxon>
        <taxon>Viridiplantae</taxon>
        <taxon>Streptophyta</taxon>
        <taxon>Embryophyta</taxon>
        <taxon>Tracheophyta</taxon>
        <taxon>Spermatophyta</taxon>
        <taxon>Magnoliopsida</taxon>
        <taxon>eudicotyledons</taxon>
        <taxon>Gunneridae</taxon>
        <taxon>Pentapetalae</taxon>
        <taxon>rosids</taxon>
        <taxon>malvids</taxon>
        <taxon>Malvales</taxon>
        <taxon>Malvaceae</taxon>
        <taxon>Malvoideae</taxon>
        <taxon>Hibiscus</taxon>
    </lineage>
</organism>
<accession>A0A6A2ZZW2</accession>
<dbReference type="PROSITE" id="PS50011">
    <property type="entry name" value="PROTEIN_KINASE_DOM"/>
    <property type="match status" value="1"/>
</dbReference>
<evidence type="ECO:0000313" key="14">
    <source>
        <dbReference type="EMBL" id="KAE8697116.1"/>
    </source>
</evidence>